<proteinExistence type="predicted"/>
<name>A0AB39AQT9_9GAMM</name>
<keyword evidence="1" id="KW-0812">Transmembrane</keyword>
<accession>A0AB39AQT9</accession>
<sequence length="105" mass="12233">MNTENEIMAKLEIEHIAELQKYKDEFETLGKNDWGLKDLISIFLPFILLSIANSFYDIETEIFQIICFIFLASAVVQGMIREQTKKTNRRIDLLLKIINHEQKGG</sequence>
<organism evidence="2">
    <name type="scientific">Pseudoalteromonas sp. SD03</name>
    <dbReference type="NCBI Taxonomy" id="3231719"/>
    <lineage>
        <taxon>Bacteria</taxon>
        <taxon>Pseudomonadati</taxon>
        <taxon>Pseudomonadota</taxon>
        <taxon>Gammaproteobacteria</taxon>
        <taxon>Alteromonadales</taxon>
        <taxon>Pseudoalteromonadaceae</taxon>
        <taxon>Pseudoalteromonas</taxon>
    </lineage>
</organism>
<feature type="transmembrane region" description="Helical" evidence="1">
    <location>
        <begin position="39"/>
        <end position="56"/>
    </location>
</feature>
<protein>
    <submittedName>
        <fullName evidence="2">Uncharacterized protein</fullName>
    </submittedName>
</protein>
<dbReference type="AlphaFoldDB" id="A0AB39AQT9"/>
<evidence type="ECO:0000256" key="1">
    <source>
        <dbReference type="SAM" id="Phobius"/>
    </source>
</evidence>
<dbReference type="EMBL" id="CP162514">
    <property type="protein sequence ID" value="XDH87779.1"/>
    <property type="molecule type" value="Genomic_DNA"/>
</dbReference>
<dbReference type="RefSeq" id="WP_016900062.1">
    <property type="nucleotide sequence ID" value="NZ_CP162514.1"/>
</dbReference>
<keyword evidence="1" id="KW-0472">Membrane</keyword>
<reference evidence="2" key="1">
    <citation type="submission" date="2024-07" db="EMBL/GenBank/DDBJ databases">
        <authorList>
            <person name="Jiang Y."/>
            <person name="Qin Q."/>
        </authorList>
    </citation>
    <scope>NUCLEOTIDE SEQUENCE</scope>
    <source>
        <strain evidence="2">SD03</strain>
    </source>
</reference>
<keyword evidence="1" id="KW-1133">Transmembrane helix</keyword>
<gene>
    <name evidence="2" type="ORF">ABZP26_00920</name>
</gene>
<feature type="transmembrane region" description="Helical" evidence="1">
    <location>
        <begin position="62"/>
        <end position="80"/>
    </location>
</feature>
<evidence type="ECO:0000313" key="2">
    <source>
        <dbReference type="EMBL" id="XDH87779.1"/>
    </source>
</evidence>